<dbReference type="RefSeq" id="WP_067551609.1">
    <property type="nucleotide sequence ID" value="NZ_LPXN01000008.1"/>
</dbReference>
<dbReference type="OrthoDB" id="7876422at2"/>
<keyword evidence="3" id="KW-1185">Reference proteome</keyword>
<evidence type="ECO:0000313" key="3">
    <source>
        <dbReference type="Proteomes" id="UP000076400"/>
    </source>
</evidence>
<feature type="region of interest" description="Disordered" evidence="1">
    <location>
        <begin position="78"/>
        <end position="105"/>
    </location>
</feature>
<evidence type="ECO:0000256" key="1">
    <source>
        <dbReference type="SAM" id="MobiDB-lite"/>
    </source>
</evidence>
<reference evidence="2 3" key="1">
    <citation type="submission" date="2015-12" db="EMBL/GenBank/DDBJ databases">
        <title>Genome sequence of Oceanibaculum pacificum MCCC 1A02656.</title>
        <authorList>
            <person name="Lu L."/>
            <person name="Lai Q."/>
            <person name="Shao Z."/>
            <person name="Qian P."/>
        </authorList>
    </citation>
    <scope>NUCLEOTIDE SEQUENCE [LARGE SCALE GENOMIC DNA]</scope>
    <source>
        <strain evidence="2 3">MCCC 1A02656</strain>
    </source>
</reference>
<proteinExistence type="predicted"/>
<dbReference type="Proteomes" id="UP000076400">
    <property type="component" value="Unassembled WGS sequence"/>
</dbReference>
<gene>
    <name evidence="2" type="ORF">AUP43_15630</name>
</gene>
<name>A0A154WGK7_9PROT</name>
<accession>A0A154WGK7</accession>
<sequence length="105" mass="11750">MTKEYDTYTVENDELSEAPQLPSFALDVERYRVDLAEYNLTTEQETELLEALWHIMTTFVRMGFDGNICEQLLQEGDGASLAPGDSVDSTHSIAAETAKEKETSP</sequence>
<comment type="caution">
    <text evidence="2">The sequence shown here is derived from an EMBL/GenBank/DDBJ whole genome shotgun (WGS) entry which is preliminary data.</text>
</comment>
<evidence type="ECO:0000313" key="2">
    <source>
        <dbReference type="EMBL" id="KZD12658.1"/>
    </source>
</evidence>
<organism evidence="2 3">
    <name type="scientific">Oceanibaculum pacificum</name>
    <dbReference type="NCBI Taxonomy" id="580166"/>
    <lineage>
        <taxon>Bacteria</taxon>
        <taxon>Pseudomonadati</taxon>
        <taxon>Pseudomonadota</taxon>
        <taxon>Alphaproteobacteria</taxon>
        <taxon>Rhodospirillales</taxon>
        <taxon>Oceanibaculaceae</taxon>
        <taxon>Oceanibaculum</taxon>
    </lineage>
</organism>
<dbReference type="EMBL" id="LPXN01000008">
    <property type="protein sequence ID" value="KZD12658.1"/>
    <property type="molecule type" value="Genomic_DNA"/>
</dbReference>
<dbReference type="AlphaFoldDB" id="A0A154WGK7"/>
<protein>
    <submittedName>
        <fullName evidence="2">Uncharacterized protein</fullName>
    </submittedName>
</protein>